<evidence type="ECO:0000259" key="8">
    <source>
        <dbReference type="PROSITE" id="PS50928"/>
    </source>
</evidence>
<accession>A0ABU8MPG2</accession>
<dbReference type="RefSeq" id="WP_337695380.1">
    <property type="nucleotide sequence ID" value="NZ_JBBEGN010000005.1"/>
</dbReference>
<dbReference type="InterPro" id="IPR051204">
    <property type="entry name" value="ABC_transp_perm/SBD"/>
</dbReference>
<dbReference type="CDD" id="cd06261">
    <property type="entry name" value="TM_PBP2"/>
    <property type="match status" value="1"/>
</dbReference>
<dbReference type="InterPro" id="IPR000515">
    <property type="entry name" value="MetI-like"/>
</dbReference>
<evidence type="ECO:0000256" key="1">
    <source>
        <dbReference type="ARBA" id="ARBA00004141"/>
    </source>
</evidence>
<name>A0ABU8MPG2_9PSEU</name>
<organism evidence="9 10">
    <name type="scientific">Actinomycetospora aurantiaca</name>
    <dbReference type="NCBI Taxonomy" id="3129233"/>
    <lineage>
        <taxon>Bacteria</taxon>
        <taxon>Bacillati</taxon>
        <taxon>Actinomycetota</taxon>
        <taxon>Actinomycetes</taxon>
        <taxon>Pseudonocardiales</taxon>
        <taxon>Pseudonocardiaceae</taxon>
        <taxon>Actinomycetospora</taxon>
    </lineage>
</organism>
<evidence type="ECO:0000256" key="5">
    <source>
        <dbReference type="ARBA" id="ARBA00023136"/>
    </source>
</evidence>
<feature type="transmembrane region" description="Helical" evidence="6">
    <location>
        <begin position="29"/>
        <end position="52"/>
    </location>
</feature>
<comment type="similarity">
    <text evidence="6">Belongs to the binding-protein-dependent transport system permease family.</text>
</comment>
<keyword evidence="2 6" id="KW-0813">Transport</keyword>
<evidence type="ECO:0000313" key="10">
    <source>
        <dbReference type="Proteomes" id="UP001385809"/>
    </source>
</evidence>
<keyword evidence="4 6" id="KW-1133">Transmembrane helix</keyword>
<evidence type="ECO:0000256" key="2">
    <source>
        <dbReference type="ARBA" id="ARBA00022448"/>
    </source>
</evidence>
<protein>
    <submittedName>
        <fullName evidence="9">ABC transporter permease</fullName>
    </submittedName>
</protein>
<feature type="transmembrane region" description="Helical" evidence="6">
    <location>
        <begin position="187"/>
        <end position="207"/>
    </location>
</feature>
<gene>
    <name evidence="9" type="ORF">WCD74_13660</name>
</gene>
<dbReference type="InterPro" id="IPR035906">
    <property type="entry name" value="MetI-like_sf"/>
</dbReference>
<sequence>MLSSLLAWFSAPAQWSASTGIPARLLQHLGYTALAVLVAAVIAVPLGAWIGHTGRGRLLVVGVANGLRALPELGVLVLFVLLIGLGLTPVVLALMLLAVPPLLAGTYAGVSGVDPAAVDAARGMGMTERQILLQVELPNALPLMVAGLRTAVLQVVATATIAAFVSLGGLGRYIVDGQAQRDFTQMAAGAVLVALLAIVLEVLLQGLQKAVTPGRRARSPRKPAPRTDTVTAGG</sequence>
<evidence type="ECO:0000256" key="6">
    <source>
        <dbReference type="RuleBase" id="RU363032"/>
    </source>
</evidence>
<dbReference type="PANTHER" id="PTHR30177:SF33">
    <property type="entry name" value="POSSIBLE OSMOPROTECTANT (GLYCINE BETAINE_CARNITINE_CHOLINE_L-PROLINE) TRANSPORT INTEGRAL MEMBRANE PROTEIN ABC TRANSPORTER PROZ"/>
    <property type="match status" value="1"/>
</dbReference>
<keyword evidence="10" id="KW-1185">Reference proteome</keyword>
<keyword evidence="3 6" id="KW-0812">Transmembrane</keyword>
<feature type="transmembrane region" description="Helical" evidence="6">
    <location>
        <begin position="73"/>
        <end position="99"/>
    </location>
</feature>
<evidence type="ECO:0000313" key="9">
    <source>
        <dbReference type="EMBL" id="MEJ2868813.1"/>
    </source>
</evidence>
<dbReference type="SUPFAM" id="SSF161098">
    <property type="entry name" value="MetI-like"/>
    <property type="match status" value="1"/>
</dbReference>
<feature type="compositionally biased region" description="Basic residues" evidence="7">
    <location>
        <begin position="215"/>
        <end position="224"/>
    </location>
</feature>
<dbReference type="Pfam" id="PF00528">
    <property type="entry name" value="BPD_transp_1"/>
    <property type="match status" value="1"/>
</dbReference>
<feature type="region of interest" description="Disordered" evidence="7">
    <location>
        <begin position="213"/>
        <end position="234"/>
    </location>
</feature>
<comment type="caution">
    <text evidence="9">The sequence shown here is derived from an EMBL/GenBank/DDBJ whole genome shotgun (WGS) entry which is preliminary data.</text>
</comment>
<evidence type="ECO:0000256" key="4">
    <source>
        <dbReference type="ARBA" id="ARBA00022989"/>
    </source>
</evidence>
<dbReference type="Proteomes" id="UP001385809">
    <property type="component" value="Unassembled WGS sequence"/>
</dbReference>
<dbReference type="Gene3D" id="1.10.3720.10">
    <property type="entry name" value="MetI-like"/>
    <property type="match status" value="1"/>
</dbReference>
<dbReference type="PROSITE" id="PS50928">
    <property type="entry name" value="ABC_TM1"/>
    <property type="match status" value="1"/>
</dbReference>
<reference evidence="9 10" key="1">
    <citation type="submission" date="2024-03" db="EMBL/GenBank/DDBJ databases">
        <title>Actinomycetospora sp. OC33-EN08, a novel actinomycete isolated from wild orchid (Aerides multiflora).</title>
        <authorList>
            <person name="Suriyachadkun C."/>
        </authorList>
    </citation>
    <scope>NUCLEOTIDE SEQUENCE [LARGE SCALE GENOMIC DNA]</scope>
    <source>
        <strain evidence="9 10">OC33-EN08</strain>
    </source>
</reference>
<feature type="transmembrane region" description="Helical" evidence="6">
    <location>
        <begin position="151"/>
        <end position="175"/>
    </location>
</feature>
<evidence type="ECO:0000256" key="7">
    <source>
        <dbReference type="SAM" id="MobiDB-lite"/>
    </source>
</evidence>
<proteinExistence type="inferred from homology"/>
<dbReference type="PANTHER" id="PTHR30177">
    <property type="entry name" value="GLYCINE BETAINE/L-PROLINE TRANSPORT SYSTEM PERMEASE PROTEIN PROW"/>
    <property type="match status" value="1"/>
</dbReference>
<feature type="domain" description="ABC transmembrane type-1" evidence="8">
    <location>
        <begin position="25"/>
        <end position="204"/>
    </location>
</feature>
<evidence type="ECO:0000256" key="3">
    <source>
        <dbReference type="ARBA" id="ARBA00022692"/>
    </source>
</evidence>
<dbReference type="EMBL" id="JBBEGN010000005">
    <property type="protein sequence ID" value="MEJ2868813.1"/>
    <property type="molecule type" value="Genomic_DNA"/>
</dbReference>
<keyword evidence="5 6" id="KW-0472">Membrane</keyword>
<comment type="subcellular location">
    <subcellularLocation>
        <location evidence="6">Cell membrane</location>
        <topology evidence="6">Multi-pass membrane protein</topology>
    </subcellularLocation>
    <subcellularLocation>
        <location evidence="1">Membrane</location>
        <topology evidence="1">Multi-pass membrane protein</topology>
    </subcellularLocation>
</comment>